<keyword evidence="8" id="KW-0282">Flagellum</keyword>
<evidence type="ECO:0000256" key="5">
    <source>
        <dbReference type="SAM" id="MobiDB-lite"/>
    </source>
</evidence>
<comment type="subcellular location">
    <subcellularLocation>
        <location evidence="4">Secreted</location>
    </subcellularLocation>
    <subcellularLocation>
        <location evidence="4">Bacterial flagellum</location>
    </subcellularLocation>
</comment>
<name>A0A3A1RBM8_9BACI</name>
<dbReference type="InterPro" id="IPR046358">
    <property type="entry name" value="Flagellin_C"/>
</dbReference>
<accession>A0A3A1RBM8</accession>
<keyword evidence="3 4" id="KW-0975">Bacterial flagellum</keyword>
<organism evidence="8 9">
    <name type="scientific">Bacillus salacetis</name>
    <dbReference type="NCBI Taxonomy" id="2315464"/>
    <lineage>
        <taxon>Bacteria</taxon>
        <taxon>Bacillati</taxon>
        <taxon>Bacillota</taxon>
        <taxon>Bacilli</taxon>
        <taxon>Bacillales</taxon>
        <taxon>Bacillaceae</taxon>
        <taxon>Bacillus</taxon>
    </lineage>
</organism>
<dbReference type="InterPro" id="IPR001492">
    <property type="entry name" value="Flagellin"/>
</dbReference>
<evidence type="ECO:0000259" key="7">
    <source>
        <dbReference type="Pfam" id="PF00700"/>
    </source>
</evidence>
<comment type="similarity">
    <text evidence="1 4">Belongs to the bacterial flagellin family.</text>
</comment>
<dbReference type="OrthoDB" id="9796789at2"/>
<dbReference type="PANTHER" id="PTHR42792:SF2">
    <property type="entry name" value="FLAGELLIN"/>
    <property type="match status" value="1"/>
</dbReference>
<sequence length="620" mass="63570">MRINHNIAALNTYRQLNSASTAQGKSMEKLSSGLRINKAGDDAAGLAISEKMRGQIRGLDMAAKNAQDGISLISTAEGALNETHDILQRMRELANQSANGTSTDADRTAMQDELNQLTSEINRIGNTTEFNTQKLLNGGIGSNAGEKITKATQASVTGATVGTGELAIGAGAKITVDGKTFDVGALTVGTDKSVGFDAATADLATKTTAYDTAKATSDAPGATQAQIDATAAALADKEAAEATLAGENDNSTAAQNATELATKLGELTSGGVKLSELVDIKVDTDKLVFTAKSSGSTSEVKVSGNATEATKLGFDVTATTSSSTGQPSTIERAGIEGTTTLGASTDNTIVANSTFKLTVGNESAVDVTLKEGKVYDTNNTDSNVAKSAMNDLVKDLNASLQEAGLSDKVTASLSADNKVQFVSESGKDIKLTDGTGGPLAAVGFTGTETVGNIEQVTGPGAQGSGYNTKFQIGANTGQSMSLNIQDMRSAALGITGNAGQAGFTASNSVTNGTNDIKGEAALNISNKEDASKSISIIDKAIASVSSERGKLGAVQNRLEHTINNLGTSSENLTAAESRIRDVDMAKEMMNQTKNSILSQAAQAMLAQANQQPQGVLQLLR</sequence>
<dbReference type="Gene3D" id="6.10.280.190">
    <property type="match status" value="1"/>
</dbReference>
<evidence type="ECO:0000313" key="9">
    <source>
        <dbReference type="Proteomes" id="UP000265801"/>
    </source>
</evidence>
<dbReference type="Pfam" id="PF00700">
    <property type="entry name" value="Flagellin_C"/>
    <property type="match status" value="1"/>
</dbReference>
<dbReference type="PANTHER" id="PTHR42792">
    <property type="entry name" value="FLAGELLIN"/>
    <property type="match status" value="1"/>
</dbReference>
<reference evidence="8 9" key="1">
    <citation type="submission" date="2018-09" db="EMBL/GenBank/DDBJ databases">
        <title>Bacillus saliacetes sp. nov., isolated from Thai shrimp paste (Ka-pi).</title>
        <authorList>
            <person name="Daroonpunt R."/>
            <person name="Tanasupawat S."/>
            <person name="Yiamsombut S."/>
        </authorList>
    </citation>
    <scope>NUCLEOTIDE SEQUENCE [LARGE SCALE GENOMIC DNA]</scope>
    <source>
        <strain evidence="8 9">SKP7-4</strain>
    </source>
</reference>
<evidence type="ECO:0000256" key="3">
    <source>
        <dbReference type="ARBA" id="ARBA00023143"/>
    </source>
</evidence>
<dbReference type="EMBL" id="QXIR01000001">
    <property type="protein sequence ID" value="RIW39056.1"/>
    <property type="molecule type" value="Genomic_DNA"/>
</dbReference>
<dbReference type="Gene3D" id="1.20.1330.10">
    <property type="entry name" value="f41 fragment of flagellin, N-terminal domain"/>
    <property type="match status" value="2"/>
</dbReference>
<evidence type="ECO:0000256" key="4">
    <source>
        <dbReference type="RuleBase" id="RU362073"/>
    </source>
</evidence>
<gene>
    <name evidence="8" type="ORF">D3H55_01500</name>
</gene>
<evidence type="ECO:0000256" key="2">
    <source>
        <dbReference type="ARBA" id="ARBA00020110"/>
    </source>
</evidence>
<dbReference type="GO" id="GO:0005576">
    <property type="term" value="C:extracellular region"/>
    <property type="evidence" value="ECO:0007669"/>
    <property type="project" value="UniProtKB-SubCell"/>
</dbReference>
<dbReference type="InterPro" id="IPR001029">
    <property type="entry name" value="Flagellin_N"/>
</dbReference>
<evidence type="ECO:0000256" key="1">
    <source>
        <dbReference type="ARBA" id="ARBA00005709"/>
    </source>
</evidence>
<dbReference type="Gene3D" id="2.30.220.10">
    <property type="entry name" value="f41 fragment of flagellin, C-terminal domain"/>
    <property type="match status" value="1"/>
</dbReference>
<keyword evidence="9" id="KW-1185">Reference proteome</keyword>
<comment type="function">
    <text evidence="4">Flagellin is the subunit protein which polymerizes to form the filaments of bacterial flagella.</text>
</comment>
<keyword evidence="8" id="KW-0966">Cell projection</keyword>
<feature type="compositionally biased region" description="Polar residues" evidence="5">
    <location>
        <begin position="318"/>
        <end position="329"/>
    </location>
</feature>
<feature type="region of interest" description="Disordered" evidence="5">
    <location>
        <begin position="318"/>
        <end position="337"/>
    </location>
</feature>
<dbReference type="PRINTS" id="PR00207">
    <property type="entry name" value="FLAGELLIN"/>
</dbReference>
<comment type="caution">
    <text evidence="8">The sequence shown here is derived from an EMBL/GenBank/DDBJ whole genome shotgun (WGS) entry which is preliminary data.</text>
</comment>
<feature type="domain" description="Flagellin N-terminal" evidence="6">
    <location>
        <begin position="3"/>
        <end position="138"/>
    </location>
</feature>
<dbReference type="SUPFAM" id="SSF64518">
    <property type="entry name" value="Phase 1 flagellin"/>
    <property type="match status" value="1"/>
</dbReference>
<keyword evidence="8" id="KW-0969">Cilium</keyword>
<evidence type="ECO:0000259" key="6">
    <source>
        <dbReference type="Pfam" id="PF00669"/>
    </source>
</evidence>
<dbReference type="GO" id="GO:0009288">
    <property type="term" value="C:bacterial-type flagellum"/>
    <property type="evidence" value="ECO:0007669"/>
    <property type="project" value="UniProtKB-SubCell"/>
</dbReference>
<dbReference type="AlphaFoldDB" id="A0A3A1RBM8"/>
<feature type="domain" description="Flagellin C-terminal" evidence="7">
    <location>
        <begin position="534"/>
        <end position="619"/>
    </location>
</feature>
<dbReference type="Proteomes" id="UP000265801">
    <property type="component" value="Unassembled WGS sequence"/>
</dbReference>
<dbReference type="GO" id="GO:0005198">
    <property type="term" value="F:structural molecule activity"/>
    <property type="evidence" value="ECO:0007669"/>
    <property type="project" value="UniProtKB-UniRule"/>
</dbReference>
<proteinExistence type="inferred from homology"/>
<evidence type="ECO:0000313" key="8">
    <source>
        <dbReference type="EMBL" id="RIW39056.1"/>
    </source>
</evidence>
<dbReference type="Pfam" id="PF00669">
    <property type="entry name" value="Flagellin_N"/>
    <property type="match status" value="1"/>
</dbReference>
<protein>
    <recommendedName>
        <fullName evidence="2 4">Flagellin</fullName>
    </recommendedName>
</protein>
<dbReference type="Gene3D" id="2.170.280.10">
    <property type="entry name" value="f41 fragment of flagellin, middle domain"/>
    <property type="match status" value="1"/>
</dbReference>
<keyword evidence="4" id="KW-0964">Secreted</keyword>